<sequence>MLHSCSKCFYSSEPLGAILASMCKINIPVFGLTNRTCYLPSVENLSSLNDDIYMYLLPG</sequence>
<organism evidence="1">
    <name type="scientific">Arundo donax</name>
    <name type="common">Giant reed</name>
    <name type="synonym">Donax arundinaceus</name>
    <dbReference type="NCBI Taxonomy" id="35708"/>
    <lineage>
        <taxon>Eukaryota</taxon>
        <taxon>Viridiplantae</taxon>
        <taxon>Streptophyta</taxon>
        <taxon>Embryophyta</taxon>
        <taxon>Tracheophyta</taxon>
        <taxon>Spermatophyta</taxon>
        <taxon>Magnoliopsida</taxon>
        <taxon>Liliopsida</taxon>
        <taxon>Poales</taxon>
        <taxon>Poaceae</taxon>
        <taxon>PACMAD clade</taxon>
        <taxon>Arundinoideae</taxon>
        <taxon>Arundineae</taxon>
        <taxon>Arundo</taxon>
    </lineage>
</organism>
<reference evidence="1" key="2">
    <citation type="journal article" date="2015" name="Data Brief">
        <title>Shoot transcriptome of the giant reed, Arundo donax.</title>
        <authorList>
            <person name="Barrero R.A."/>
            <person name="Guerrero F.D."/>
            <person name="Moolhuijzen P."/>
            <person name="Goolsby J.A."/>
            <person name="Tidwell J."/>
            <person name="Bellgard S.E."/>
            <person name="Bellgard M.I."/>
        </authorList>
    </citation>
    <scope>NUCLEOTIDE SEQUENCE</scope>
    <source>
        <tissue evidence="1">Shoot tissue taken approximately 20 cm above the soil surface</tissue>
    </source>
</reference>
<protein>
    <submittedName>
        <fullName evidence="1">Uncharacterized protein</fullName>
    </submittedName>
</protein>
<proteinExistence type="predicted"/>
<accession>A0A0A9E7W8</accession>
<dbReference type="EMBL" id="GBRH01205823">
    <property type="protein sequence ID" value="JAD92072.1"/>
    <property type="molecule type" value="Transcribed_RNA"/>
</dbReference>
<dbReference type="AlphaFoldDB" id="A0A0A9E7W8"/>
<name>A0A0A9E7W8_ARUDO</name>
<reference evidence="1" key="1">
    <citation type="submission" date="2014-09" db="EMBL/GenBank/DDBJ databases">
        <authorList>
            <person name="Magalhaes I.L.F."/>
            <person name="Oliveira U."/>
            <person name="Santos F.R."/>
            <person name="Vidigal T.H.D.A."/>
            <person name="Brescovit A.D."/>
            <person name="Santos A.J."/>
        </authorList>
    </citation>
    <scope>NUCLEOTIDE SEQUENCE</scope>
    <source>
        <tissue evidence="1">Shoot tissue taken approximately 20 cm above the soil surface</tissue>
    </source>
</reference>
<evidence type="ECO:0000313" key="1">
    <source>
        <dbReference type="EMBL" id="JAD92072.1"/>
    </source>
</evidence>